<accession>A0ABS8SWA3</accession>
<feature type="transmembrane region" description="Helical" evidence="1">
    <location>
        <begin position="54"/>
        <end position="75"/>
    </location>
</feature>
<dbReference type="EMBL" id="JACEIK010000877">
    <property type="protein sequence ID" value="MCD7463316.1"/>
    <property type="molecule type" value="Genomic_DNA"/>
</dbReference>
<keyword evidence="3" id="KW-1185">Reference proteome</keyword>
<keyword evidence="1" id="KW-0812">Transmembrane</keyword>
<proteinExistence type="predicted"/>
<gene>
    <name evidence="2" type="ORF">HAX54_050326</name>
</gene>
<evidence type="ECO:0000313" key="3">
    <source>
        <dbReference type="Proteomes" id="UP000823775"/>
    </source>
</evidence>
<comment type="caution">
    <text evidence="2">The sequence shown here is derived from an EMBL/GenBank/DDBJ whole genome shotgun (WGS) entry which is preliminary data.</text>
</comment>
<evidence type="ECO:0000313" key="2">
    <source>
        <dbReference type="EMBL" id="MCD7463316.1"/>
    </source>
</evidence>
<dbReference type="Proteomes" id="UP000823775">
    <property type="component" value="Unassembled WGS sequence"/>
</dbReference>
<protein>
    <submittedName>
        <fullName evidence="2">Uncharacterized protein</fullName>
    </submittedName>
</protein>
<reference evidence="2 3" key="1">
    <citation type="journal article" date="2021" name="BMC Genomics">
        <title>Datura genome reveals duplications of psychoactive alkaloid biosynthetic genes and high mutation rate following tissue culture.</title>
        <authorList>
            <person name="Rajewski A."/>
            <person name="Carter-House D."/>
            <person name="Stajich J."/>
            <person name="Litt A."/>
        </authorList>
    </citation>
    <scope>NUCLEOTIDE SEQUENCE [LARGE SCALE GENOMIC DNA]</scope>
    <source>
        <strain evidence="2">AR-01</strain>
    </source>
</reference>
<evidence type="ECO:0000256" key="1">
    <source>
        <dbReference type="SAM" id="Phobius"/>
    </source>
</evidence>
<keyword evidence="1" id="KW-0472">Membrane</keyword>
<name>A0ABS8SWA3_DATST</name>
<keyword evidence="1" id="KW-1133">Transmembrane helix</keyword>
<sequence>MEEVGDNMQVEEMEEIKDVQARKATMIGIVVVAWAIPALHVTHRTWHRYWLDRIIFFLPSLYFQVIHIFIAWKFYQEMMKLVLGEEEEEEERNKKQDKETELQKPPYSFVSVVFVFDDIHKLDDSILLKMIKLQKPNTFPKRPGSLFSKSTFHSCKAATAATVAES</sequence>
<organism evidence="2 3">
    <name type="scientific">Datura stramonium</name>
    <name type="common">Jimsonweed</name>
    <name type="synonym">Common thornapple</name>
    <dbReference type="NCBI Taxonomy" id="4076"/>
    <lineage>
        <taxon>Eukaryota</taxon>
        <taxon>Viridiplantae</taxon>
        <taxon>Streptophyta</taxon>
        <taxon>Embryophyta</taxon>
        <taxon>Tracheophyta</taxon>
        <taxon>Spermatophyta</taxon>
        <taxon>Magnoliopsida</taxon>
        <taxon>eudicotyledons</taxon>
        <taxon>Gunneridae</taxon>
        <taxon>Pentapetalae</taxon>
        <taxon>asterids</taxon>
        <taxon>lamiids</taxon>
        <taxon>Solanales</taxon>
        <taxon>Solanaceae</taxon>
        <taxon>Solanoideae</taxon>
        <taxon>Datureae</taxon>
        <taxon>Datura</taxon>
    </lineage>
</organism>
<feature type="transmembrane region" description="Helical" evidence="1">
    <location>
        <begin position="24"/>
        <end position="42"/>
    </location>
</feature>